<dbReference type="EMBL" id="AP028214">
    <property type="protein sequence ID" value="BEI90127.1"/>
    <property type="molecule type" value="Genomic_DNA"/>
</dbReference>
<dbReference type="Gene3D" id="3.30.40.10">
    <property type="entry name" value="Zinc/RING finger domain, C3HC4 (zinc finger)"/>
    <property type="match status" value="1"/>
</dbReference>
<dbReference type="RefSeq" id="XP_060455393.1">
    <property type="nucleotide sequence ID" value="XM_060598617.1"/>
</dbReference>
<name>A0AA48L263_9TREE</name>
<keyword evidence="1" id="KW-0862">Zinc</keyword>
<dbReference type="GeneID" id="85493998"/>
<organism evidence="3 4">
    <name type="scientific">Cutaneotrichosporon cavernicola</name>
    <dbReference type="NCBI Taxonomy" id="279322"/>
    <lineage>
        <taxon>Eukaryota</taxon>
        <taxon>Fungi</taxon>
        <taxon>Dikarya</taxon>
        <taxon>Basidiomycota</taxon>
        <taxon>Agaricomycotina</taxon>
        <taxon>Tremellomycetes</taxon>
        <taxon>Trichosporonales</taxon>
        <taxon>Trichosporonaceae</taxon>
        <taxon>Cutaneotrichosporon</taxon>
    </lineage>
</organism>
<gene>
    <name evidence="3" type="ORF">CcaverHIS019_0301970</name>
</gene>
<reference evidence="3" key="1">
    <citation type="journal article" date="2023" name="BMC Genomics">
        <title>Chromosome-level genome assemblies of Cutaneotrichosporon spp. (Trichosporonales, Basidiomycota) reveal imbalanced evolution between nucleotide sequences and chromosome synteny.</title>
        <authorList>
            <person name="Kobayashi Y."/>
            <person name="Kayamori A."/>
            <person name="Aoki K."/>
            <person name="Shiwa Y."/>
            <person name="Matsutani M."/>
            <person name="Fujita N."/>
            <person name="Sugita T."/>
            <person name="Iwasaki W."/>
            <person name="Tanaka N."/>
            <person name="Takashima M."/>
        </authorList>
    </citation>
    <scope>NUCLEOTIDE SEQUENCE</scope>
    <source>
        <strain evidence="3">HIS019</strain>
    </source>
</reference>
<evidence type="ECO:0000259" key="2">
    <source>
        <dbReference type="PROSITE" id="PS50089"/>
    </source>
</evidence>
<dbReference type="KEGG" id="ccac:CcaHIS019_0301970"/>
<keyword evidence="4" id="KW-1185">Reference proteome</keyword>
<dbReference type="Proteomes" id="UP001233271">
    <property type="component" value="Chromosome 3"/>
</dbReference>
<feature type="domain" description="RING-type" evidence="2">
    <location>
        <begin position="209"/>
        <end position="248"/>
    </location>
</feature>
<dbReference type="SUPFAM" id="SSF57850">
    <property type="entry name" value="RING/U-box"/>
    <property type="match status" value="1"/>
</dbReference>
<dbReference type="InterPro" id="IPR013083">
    <property type="entry name" value="Znf_RING/FYVE/PHD"/>
</dbReference>
<sequence>MLFSQFHERLEHNLAKHNLSVKSLLDMYDFPNLPRSIQLNVMNRFHDSLEPQCRRRSSCGVRMLEESLEQQVSPSLFLWRASVFVATRAEAAAKIRVEKQGTQAAEDAISKVKQVAEFQKKVAITRALGRAKREAAAERAQAVLLVKQQAVRSTFAAVLKAVASGRERLTQAIEAERQQHRLALEKAMGSAAAEKALALGKAVDAARACIVCYEDQASQMPYTCQHAMFCNGCAVRIVHAKNGCPICHRRSVRPKKKWRVFLP</sequence>
<evidence type="ECO:0000313" key="3">
    <source>
        <dbReference type="EMBL" id="BEI90127.1"/>
    </source>
</evidence>
<accession>A0AA48L263</accession>
<evidence type="ECO:0000256" key="1">
    <source>
        <dbReference type="PROSITE-ProRule" id="PRU00175"/>
    </source>
</evidence>
<keyword evidence="1" id="KW-0479">Metal-binding</keyword>
<keyword evidence="1" id="KW-0863">Zinc-finger</keyword>
<dbReference type="Pfam" id="PF13920">
    <property type="entry name" value="zf-C3HC4_3"/>
    <property type="match status" value="1"/>
</dbReference>
<dbReference type="InterPro" id="IPR001841">
    <property type="entry name" value="Znf_RING"/>
</dbReference>
<protein>
    <recommendedName>
        <fullName evidence="2">RING-type domain-containing protein</fullName>
    </recommendedName>
</protein>
<evidence type="ECO:0000313" key="4">
    <source>
        <dbReference type="Proteomes" id="UP001233271"/>
    </source>
</evidence>
<dbReference type="GO" id="GO:0008270">
    <property type="term" value="F:zinc ion binding"/>
    <property type="evidence" value="ECO:0007669"/>
    <property type="project" value="UniProtKB-KW"/>
</dbReference>
<dbReference type="AlphaFoldDB" id="A0AA48L263"/>
<proteinExistence type="predicted"/>
<dbReference type="PROSITE" id="PS50089">
    <property type="entry name" value="ZF_RING_2"/>
    <property type="match status" value="1"/>
</dbReference>